<evidence type="ECO:0000256" key="1">
    <source>
        <dbReference type="SAM" id="Phobius"/>
    </source>
</evidence>
<feature type="transmembrane region" description="Helical" evidence="1">
    <location>
        <begin position="139"/>
        <end position="156"/>
    </location>
</feature>
<dbReference type="Pfam" id="PF13160">
    <property type="entry name" value="DUF3995"/>
    <property type="match status" value="1"/>
</dbReference>
<evidence type="ECO:0000313" key="3">
    <source>
        <dbReference type="Proteomes" id="UP001501444"/>
    </source>
</evidence>
<sequence length="193" mass="20646">MDSAARTLARASVVVAGWGFCYTLYRAYYAFGGTALLPGRPANPSDFRMINMVATIILLVAAVLPIAMLPLWSRPRVRPVLHAVCWVIAVGCVMHAVIDAAQRVLSLAGLLDIRYPESAWASIDTRTADLQDLFFNEPWFLLEGLGFAALAWIALGPGRPRRAWIGSALAATGALTVVGLLSATGVIGRLIIG</sequence>
<gene>
    <name evidence="2" type="ORF">GCM10010170_007630</name>
</gene>
<feature type="transmembrane region" description="Helical" evidence="1">
    <location>
        <begin position="168"/>
        <end position="192"/>
    </location>
</feature>
<feature type="transmembrane region" description="Helical" evidence="1">
    <location>
        <begin position="79"/>
        <end position="98"/>
    </location>
</feature>
<keyword evidence="3" id="KW-1185">Reference proteome</keyword>
<keyword evidence="1" id="KW-0812">Transmembrane</keyword>
<dbReference type="InterPro" id="IPR025058">
    <property type="entry name" value="DUF3995"/>
</dbReference>
<accession>A0ABN3FGI7</accession>
<keyword evidence="1" id="KW-0472">Membrane</keyword>
<organism evidence="2 3">
    <name type="scientific">Dactylosporangium salmoneum</name>
    <dbReference type="NCBI Taxonomy" id="53361"/>
    <lineage>
        <taxon>Bacteria</taxon>
        <taxon>Bacillati</taxon>
        <taxon>Actinomycetota</taxon>
        <taxon>Actinomycetes</taxon>
        <taxon>Micromonosporales</taxon>
        <taxon>Micromonosporaceae</taxon>
        <taxon>Dactylosporangium</taxon>
    </lineage>
</organism>
<proteinExistence type="predicted"/>
<name>A0ABN3FGI7_9ACTN</name>
<evidence type="ECO:0000313" key="2">
    <source>
        <dbReference type="EMBL" id="GAA2329934.1"/>
    </source>
</evidence>
<comment type="caution">
    <text evidence="2">The sequence shown here is derived from an EMBL/GenBank/DDBJ whole genome shotgun (WGS) entry which is preliminary data.</text>
</comment>
<feature type="transmembrane region" description="Helical" evidence="1">
    <location>
        <begin position="49"/>
        <end position="72"/>
    </location>
</feature>
<dbReference type="Proteomes" id="UP001501444">
    <property type="component" value="Unassembled WGS sequence"/>
</dbReference>
<dbReference type="EMBL" id="BAAARV010000005">
    <property type="protein sequence ID" value="GAA2329934.1"/>
    <property type="molecule type" value="Genomic_DNA"/>
</dbReference>
<dbReference type="RefSeq" id="WP_344610785.1">
    <property type="nucleotide sequence ID" value="NZ_BAAARV010000005.1"/>
</dbReference>
<reference evidence="2 3" key="1">
    <citation type="journal article" date="2019" name="Int. J. Syst. Evol. Microbiol.">
        <title>The Global Catalogue of Microorganisms (GCM) 10K type strain sequencing project: providing services to taxonomists for standard genome sequencing and annotation.</title>
        <authorList>
            <consortium name="The Broad Institute Genomics Platform"/>
            <consortium name="The Broad Institute Genome Sequencing Center for Infectious Disease"/>
            <person name="Wu L."/>
            <person name="Ma J."/>
        </authorList>
    </citation>
    <scope>NUCLEOTIDE SEQUENCE [LARGE SCALE GENOMIC DNA]</scope>
    <source>
        <strain evidence="2 3">JCM 3272</strain>
    </source>
</reference>
<keyword evidence="1" id="KW-1133">Transmembrane helix</keyword>
<feature type="transmembrane region" description="Helical" evidence="1">
    <location>
        <begin position="7"/>
        <end position="29"/>
    </location>
</feature>
<protein>
    <recommendedName>
        <fullName evidence="4">DUF3995 domain-containing protein</fullName>
    </recommendedName>
</protein>
<evidence type="ECO:0008006" key="4">
    <source>
        <dbReference type="Google" id="ProtNLM"/>
    </source>
</evidence>